<dbReference type="AlphaFoldDB" id="A0AAW9NL60"/>
<dbReference type="RefSeq" id="WP_326124084.1">
    <property type="nucleotide sequence ID" value="NZ_JARSFG010000018.1"/>
</dbReference>
<dbReference type="GO" id="GO:0003700">
    <property type="term" value="F:DNA-binding transcription factor activity"/>
    <property type="evidence" value="ECO:0007669"/>
    <property type="project" value="TreeGrafter"/>
</dbReference>
<evidence type="ECO:0000256" key="3">
    <source>
        <dbReference type="ARBA" id="ARBA00023163"/>
    </source>
</evidence>
<dbReference type="Proteomes" id="UP001344888">
    <property type="component" value="Unassembled WGS sequence"/>
</dbReference>
<sequence>MQLLERCVKIAKALMSSNTHNGLSISDLAQKCDLPISTLHRILQAMIQQGMVEQNKQTKHYHIGTIWMEIGLQIYDSIDFINVIRPELQRLSKEVGESVYLSKMSGTDTIIIERIDNISNPIRIYDPLGIRIPMHIGSGNKALLAAMSDEEVTNILSQLVTLAEMEQLKKQLIQIKVQGFAVSHGEFTKGTSAVSAVVYNGFNDIEGVVTIDFVSFNVSEDHIQTLANSVMDTAKRISLKLGYKGVV</sequence>
<dbReference type="GO" id="GO:0045892">
    <property type="term" value="P:negative regulation of DNA-templated transcription"/>
    <property type="evidence" value="ECO:0007669"/>
    <property type="project" value="TreeGrafter"/>
</dbReference>
<feature type="domain" description="HTH iclR-type" evidence="4">
    <location>
        <begin position="1"/>
        <end position="65"/>
    </location>
</feature>
<reference evidence="6 7" key="1">
    <citation type="submission" date="2023-03" db="EMBL/GenBank/DDBJ databases">
        <title>Bacillus Genome Sequencing.</title>
        <authorList>
            <person name="Dunlap C."/>
        </authorList>
    </citation>
    <scope>NUCLEOTIDE SEQUENCE [LARGE SCALE GENOMIC DNA]</scope>
    <source>
        <strain evidence="6 7">B-59205</strain>
    </source>
</reference>
<evidence type="ECO:0000313" key="7">
    <source>
        <dbReference type="Proteomes" id="UP001344888"/>
    </source>
</evidence>
<keyword evidence="3" id="KW-0804">Transcription</keyword>
<dbReference type="PANTHER" id="PTHR30136">
    <property type="entry name" value="HELIX-TURN-HELIX TRANSCRIPTIONAL REGULATOR, ICLR FAMILY"/>
    <property type="match status" value="1"/>
</dbReference>
<dbReference type="SMART" id="SM00346">
    <property type="entry name" value="HTH_ICLR"/>
    <property type="match status" value="1"/>
</dbReference>
<dbReference type="PROSITE" id="PS51078">
    <property type="entry name" value="ICLR_ED"/>
    <property type="match status" value="1"/>
</dbReference>
<evidence type="ECO:0000259" key="4">
    <source>
        <dbReference type="PROSITE" id="PS51077"/>
    </source>
</evidence>
<dbReference type="Gene3D" id="1.10.10.10">
    <property type="entry name" value="Winged helix-like DNA-binding domain superfamily/Winged helix DNA-binding domain"/>
    <property type="match status" value="1"/>
</dbReference>
<dbReference type="Pfam" id="PF01614">
    <property type="entry name" value="IclR_C"/>
    <property type="match status" value="1"/>
</dbReference>
<dbReference type="InterPro" id="IPR014757">
    <property type="entry name" value="Tscrpt_reg_IclR_C"/>
</dbReference>
<dbReference type="InterPro" id="IPR005471">
    <property type="entry name" value="Tscrpt_reg_IclR_N"/>
</dbReference>
<dbReference type="InterPro" id="IPR036388">
    <property type="entry name" value="WH-like_DNA-bd_sf"/>
</dbReference>
<dbReference type="InterPro" id="IPR036390">
    <property type="entry name" value="WH_DNA-bd_sf"/>
</dbReference>
<dbReference type="EMBL" id="JARSFG010000018">
    <property type="protein sequence ID" value="MEC1179599.1"/>
    <property type="molecule type" value="Genomic_DNA"/>
</dbReference>
<feature type="domain" description="IclR-ED" evidence="5">
    <location>
        <begin position="66"/>
        <end position="243"/>
    </location>
</feature>
<proteinExistence type="predicted"/>
<dbReference type="PANTHER" id="PTHR30136:SF24">
    <property type="entry name" value="HTH-TYPE TRANSCRIPTIONAL REPRESSOR ALLR"/>
    <property type="match status" value="1"/>
</dbReference>
<dbReference type="InterPro" id="IPR029016">
    <property type="entry name" value="GAF-like_dom_sf"/>
</dbReference>
<dbReference type="Gene3D" id="3.30.450.40">
    <property type="match status" value="1"/>
</dbReference>
<dbReference type="GO" id="GO:0003677">
    <property type="term" value="F:DNA binding"/>
    <property type="evidence" value="ECO:0007669"/>
    <property type="project" value="UniProtKB-KW"/>
</dbReference>
<keyword evidence="2" id="KW-0238">DNA-binding</keyword>
<dbReference type="SUPFAM" id="SSF46785">
    <property type="entry name" value="Winged helix' DNA-binding domain"/>
    <property type="match status" value="1"/>
</dbReference>
<accession>A0AAW9NL60</accession>
<keyword evidence="1" id="KW-0805">Transcription regulation</keyword>
<evidence type="ECO:0000313" key="6">
    <source>
        <dbReference type="EMBL" id="MEC1179599.1"/>
    </source>
</evidence>
<gene>
    <name evidence="6" type="ORF">P9B03_13955</name>
</gene>
<dbReference type="SUPFAM" id="SSF55781">
    <property type="entry name" value="GAF domain-like"/>
    <property type="match status" value="1"/>
</dbReference>
<evidence type="ECO:0000256" key="1">
    <source>
        <dbReference type="ARBA" id="ARBA00023015"/>
    </source>
</evidence>
<dbReference type="Pfam" id="PF09339">
    <property type="entry name" value="HTH_IclR"/>
    <property type="match status" value="1"/>
</dbReference>
<organism evidence="6 7">
    <name type="scientific">Metasolibacillus meyeri</name>
    <dbReference type="NCBI Taxonomy" id="1071052"/>
    <lineage>
        <taxon>Bacteria</taxon>
        <taxon>Bacillati</taxon>
        <taxon>Bacillota</taxon>
        <taxon>Bacilli</taxon>
        <taxon>Bacillales</taxon>
        <taxon>Caryophanaceae</taxon>
        <taxon>Metasolibacillus</taxon>
    </lineage>
</organism>
<keyword evidence="7" id="KW-1185">Reference proteome</keyword>
<dbReference type="PROSITE" id="PS51077">
    <property type="entry name" value="HTH_ICLR"/>
    <property type="match status" value="1"/>
</dbReference>
<protein>
    <submittedName>
        <fullName evidence="6">IclR family transcriptional regulator</fullName>
    </submittedName>
</protein>
<dbReference type="InterPro" id="IPR050707">
    <property type="entry name" value="HTH_MetabolicPath_Reg"/>
</dbReference>
<comment type="caution">
    <text evidence="6">The sequence shown here is derived from an EMBL/GenBank/DDBJ whole genome shotgun (WGS) entry which is preliminary data.</text>
</comment>
<evidence type="ECO:0000256" key="2">
    <source>
        <dbReference type="ARBA" id="ARBA00023125"/>
    </source>
</evidence>
<name>A0AAW9NL60_9BACL</name>
<evidence type="ECO:0000259" key="5">
    <source>
        <dbReference type="PROSITE" id="PS51078"/>
    </source>
</evidence>